<protein>
    <recommendedName>
        <fullName evidence="3">Queuosine 5'-phosphate N-glycosylase/hydrolase</fullName>
    </recommendedName>
    <alternativeName>
        <fullName evidence="4">Queuosine-nucleotide N-glycosylase/hydrolase</fullName>
    </alternativeName>
</protein>
<evidence type="ECO:0000313" key="7">
    <source>
        <dbReference type="Proteomes" id="UP000178690"/>
    </source>
</evidence>
<dbReference type="InterPro" id="IPR019438">
    <property type="entry name" value="Q_salvage"/>
</dbReference>
<dbReference type="PANTHER" id="PTHR21314:SF0">
    <property type="entry name" value="QUEUOSINE 5'-PHOSPHATE N-GLYCOSYLASE_HYDROLASE"/>
    <property type="match status" value="1"/>
</dbReference>
<evidence type="ECO:0000313" key="6">
    <source>
        <dbReference type="EMBL" id="OHA48221.1"/>
    </source>
</evidence>
<comment type="similarity">
    <text evidence="2">Belongs to the QNG1 protein family.</text>
</comment>
<sequence length="328" mass="37054">MTTNARREEPMRKEWWEKYLTVNARQLTAFAEILAREDLGVPDWRGPVFPSEDNGQFIEFLGVGNAINFCATDPVTGEKFATEWRGKRWVGTFGIWAALRRAIEARRNILEPATLQAFTAADVARIFEPAPGSPSLPLIRERAMQLQNVGTVLAQRFNGSFAWLFDYCGWDVPRIVETLTIFFPAYGCDRWLHPATKESISFDNRARLLPLMYEGRARASEGRLRTLRRVEQLGPVADYDAPKALRHLGVLVYTRAVANAVDSGTMLPSGSEEELAIRWATCVAMSTLLRLVNGRREQPISMIELDFAILSRGRVKAPRHHVTLTTAY</sequence>
<accession>A0A1G2PKQ6</accession>
<evidence type="ECO:0000256" key="1">
    <source>
        <dbReference type="ARBA" id="ARBA00022801"/>
    </source>
</evidence>
<gene>
    <name evidence="6" type="ORF">A2682_02390</name>
</gene>
<comment type="catalytic activity">
    <reaction evidence="5">
        <text>queuosine 5'-phosphate + H2O = queuine + D-ribose 5-phosphate</text>
        <dbReference type="Rhea" id="RHEA:75387"/>
        <dbReference type="ChEBI" id="CHEBI:15377"/>
        <dbReference type="ChEBI" id="CHEBI:17433"/>
        <dbReference type="ChEBI" id="CHEBI:78346"/>
        <dbReference type="ChEBI" id="CHEBI:194371"/>
    </reaction>
    <physiologicalReaction direction="left-to-right" evidence="5">
        <dbReference type="Rhea" id="RHEA:75388"/>
    </physiologicalReaction>
</comment>
<name>A0A1G2PKQ6_TERXR</name>
<comment type="caution">
    <text evidence="6">The sequence shown here is derived from an EMBL/GenBank/DDBJ whole genome shotgun (WGS) entry which is preliminary data.</text>
</comment>
<dbReference type="AlphaFoldDB" id="A0A1G2PKQ6"/>
<evidence type="ECO:0000256" key="3">
    <source>
        <dbReference type="ARBA" id="ARBA00035306"/>
    </source>
</evidence>
<dbReference type="STRING" id="1802363.A2682_02390"/>
<dbReference type="PANTHER" id="PTHR21314">
    <property type="entry name" value="QUEUOSINE 5'-PHOSPHATE N-GLYCOSYLASE_HYDROLASE-RELATED"/>
    <property type="match status" value="1"/>
</dbReference>
<dbReference type="Pfam" id="PF10343">
    <property type="entry name" value="Q_salvage"/>
    <property type="match status" value="1"/>
</dbReference>
<evidence type="ECO:0000256" key="5">
    <source>
        <dbReference type="ARBA" id="ARBA00048204"/>
    </source>
</evidence>
<dbReference type="GO" id="GO:0006400">
    <property type="term" value="P:tRNA modification"/>
    <property type="evidence" value="ECO:0007669"/>
    <property type="project" value="TreeGrafter"/>
</dbReference>
<evidence type="ECO:0000256" key="4">
    <source>
        <dbReference type="ARBA" id="ARBA00035393"/>
    </source>
</evidence>
<organism evidence="6 7">
    <name type="scientific">Terrybacteria sp. (strain RIFCSPHIGHO2_01_FULL_58_15)</name>
    <dbReference type="NCBI Taxonomy" id="1802363"/>
    <lineage>
        <taxon>Bacteria</taxon>
        <taxon>Candidatus Terryibacteriota</taxon>
    </lineage>
</organism>
<dbReference type="GO" id="GO:0016787">
    <property type="term" value="F:hydrolase activity"/>
    <property type="evidence" value="ECO:0007669"/>
    <property type="project" value="UniProtKB-KW"/>
</dbReference>
<keyword evidence="1" id="KW-0378">Hydrolase</keyword>
<dbReference type="Proteomes" id="UP000178690">
    <property type="component" value="Unassembled WGS sequence"/>
</dbReference>
<reference evidence="6 7" key="1">
    <citation type="journal article" date="2016" name="Nat. Commun.">
        <title>Thousands of microbial genomes shed light on interconnected biogeochemical processes in an aquifer system.</title>
        <authorList>
            <person name="Anantharaman K."/>
            <person name="Brown C.T."/>
            <person name="Hug L.A."/>
            <person name="Sharon I."/>
            <person name="Castelle C.J."/>
            <person name="Probst A.J."/>
            <person name="Thomas B.C."/>
            <person name="Singh A."/>
            <person name="Wilkins M.J."/>
            <person name="Karaoz U."/>
            <person name="Brodie E.L."/>
            <person name="Williams K.H."/>
            <person name="Hubbard S.S."/>
            <person name="Banfield J.F."/>
        </authorList>
    </citation>
    <scope>NUCLEOTIDE SEQUENCE [LARGE SCALE GENOMIC DNA]</scope>
    <source>
        <strain evidence="7">RIFCSPHIGHO2_01_FULL_58_15</strain>
    </source>
</reference>
<proteinExistence type="inferred from homology"/>
<dbReference type="EMBL" id="MHST01000024">
    <property type="protein sequence ID" value="OHA48221.1"/>
    <property type="molecule type" value="Genomic_DNA"/>
</dbReference>
<evidence type="ECO:0000256" key="2">
    <source>
        <dbReference type="ARBA" id="ARBA00035119"/>
    </source>
</evidence>